<dbReference type="Pfam" id="PF00565">
    <property type="entry name" value="SNase"/>
    <property type="match status" value="1"/>
</dbReference>
<sequence length="122" mass="13384">MTARPTDPYEMHKPGWSVGCYAAEAADFASRSLTGRRVAVAPDPGQDMHDKYGRTLAYIIRDDGWNYSVEAVRAGMAHPYVYGRKPVSLSLDINAAEAQAKAERAGLWGPECNGHTDSVKER</sequence>
<comment type="caution">
    <text evidence="2">The sequence shown here is derived from an EMBL/GenBank/DDBJ whole genome shotgun (WGS) entry which is preliminary data.</text>
</comment>
<organism evidence="2 3">
    <name type="scientific">Mycolicibacterium porcinum</name>
    <dbReference type="NCBI Taxonomy" id="39693"/>
    <lineage>
        <taxon>Bacteria</taxon>
        <taxon>Bacillati</taxon>
        <taxon>Actinomycetota</taxon>
        <taxon>Actinomycetes</taxon>
        <taxon>Mycobacteriales</taxon>
        <taxon>Mycobacteriaceae</taxon>
        <taxon>Mycolicibacterium</taxon>
    </lineage>
</organism>
<gene>
    <name evidence="2" type="ORF">ABFW12_31600</name>
</gene>
<keyword evidence="3" id="KW-1185">Reference proteome</keyword>
<name>A0ABV3VRH4_9MYCO</name>
<evidence type="ECO:0000313" key="3">
    <source>
        <dbReference type="Proteomes" id="UP001558474"/>
    </source>
</evidence>
<proteinExistence type="predicted"/>
<dbReference type="SMART" id="SM00318">
    <property type="entry name" value="SNc"/>
    <property type="match status" value="1"/>
</dbReference>
<dbReference type="Gene3D" id="2.40.50.90">
    <property type="match status" value="1"/>
</dbReference>
<evidence type="ECO:0000313" key="2">
    <source>
        <dbReference type="EMBL" id="MEX3742796.1"/>
    </source>
</evidence>
<dbReference type="InterPro" id="IPR016071">
    <property type="entry name" value="Staphylococal_nuclease_OB-fold"/>
</dbReference>
<dbReference type="RefSeq" id="WP_368574487.1">
    <property type="nucleotide sequence ID" value="NZ_JBDLOU010000118.1"/>
</dbReference>
<dbReference type="EMBL" id="JBDLOU010000118">
    <property type="protein sequence ID" value="MEX3742796.1"/>
    <property type="molecule type" value="Genomic_DNA"/>
</dbReference>
<accession>A0ABV3VRH4</accession>
<dbReference type="SUPFAM" id="SSF50199">
    <property type="entry name" value="Staphylococcal nuclease"/>
    <property type="match status" value="1"/>
</dbReference>
<protein>
    <submittedName>
        <fullName evidence="2">Thermonuclease family protein</fullName>
    </submittedName>
</protein>
<dbReference type="PROSITE" id="PS50830">
    <property type="entry name" value="TNASE_3"/>
    <property type="match status" value="1"/>
</dbReference>
<reference evidence="2 3" key="1">
    <citation type="submission" date="2024-04" db="EMBL/GenBank/DDBJ databases">
        <title>Genomic Markers of Mycobacteria.</title>
        <authorList>
            <person name="Soliman M.S."/>
            <person name="Elkholy A."/>
            <person name="Soliman N.S."/>
            <person name="Abbas A."/>
            <person name="Khayrat S."/>
            <person name="Shawky S."/>
        </authorList>
    </citation>
    <scope>NUCLEOTIDE SEQUENCE [LARGE SCALE GENOMIC DNA]</scope>
    <source>
        <strain evidence="2 3">Egy-CU-AM5</strain>
    </source>
</reference>
<dbReference type="InterPro" id="IPR035437">
    <property type="entry name" value="SNase_OB-fold_sf"/>
</dbReference>
<feature type="domain" description="TNase-like" evidence="1">
    <location>
        <begin position="21"/>
        <end position="110"/>
    </location>
</feature>
<dbReference type="Proteomes" id="UP001558474">
    <property type="component" value="Unassembled WGS sequence"/>
</dbReference>
<evidence type="ECO:0000259" key="1">
    <source>
        <dbReference type="PROSITE" id="PS50830"/>
    </source>
</evidence>